<name>A0A392T1Y0_9FABA</name>
<protein>
    <submittedName>
        <fullName evidence="1">Uncharacterized protein</fullName>
    </submittedName>
</protein>
<accession>A0A392T1Y0</accession>
<organism evidence="1 2">
    <name type="scientific">Trifolium medium</name>
    <dbReference type="NCBI Taxonomy" id="97028"/>
    <lineage>
        <taxon>Eukaryota</taxon>
        <taxon>Viridiplantae</taxon>
        <taxon>Streptophyta</taxon>
        <taxon>Embryophyta</taxon>
        <taxon>Tracheophyta</taxon>
        <taxon>Spermatophyta</taxon>
        <taxon>Magnoliopsida</taxon>
        <taxon>eudicotyledons</taxon>
        <taxon>Gunneridae</taxon>
        <taxon>Pentapetalae</taxon>
        <taxon>rosids</taxon>
        <taxon>fabids</taxon>
        <taxon>Fabales</taxon>
        <taxon>Fabaceae</taxon>
        <taxon>Papilionoideae</taxon>
        <taxon>50 kb inversion clade</taxon>
        <taxon>NPAAA clade</taxon>
        <taxon>Hologalegina</taxon>
        <taxon>IRL clade</taxon>
        <taxon>Trifolieae</taxon>
        <taxon>Trifolium</taxon>
    </lineage>
</organism>
<feature type="non-terminal residue" evidence="1">
    <location>
        <position position="94"/>
    </location>
</feature>
<keyword evidence="2" id="KW-1185">Reference proteome</keyword>
<dbReference type="AlphaFoldDB" id="A0A392T1Y0"/>
<evidence type="ECO:0000313" key="2">
    <source>
        <dbReference type="Proteomes" id="UP000265520"/>
    </source>
</evidence>
<evidence type="ECO:0000313" key="1">
    <source>
        <dbReference type="EMBL" id="MCI55108.1"/>
    </source>
</evidence>
<dbReference type="EMBL" id="LXQA010490840">
    <property type="protein sequence ID" value="MCI55108.1"/>
    <property type="molecule type" value="Genomic_DNA"/>
</dbReference>
<dbReference type="Proteomes" id="UP000265520">
    <property type="component" value="Unassembled WGS sequence"/>
</dbReference>
<reference evidence="1 2" key="1">
    <citation type="journal article" date="2018" name="Front. Plant Sci.">
        <title>Red Clover (Trifolium pratense) and Zigzag Clover (T. medium) - A Picture of Genomic Similarities and Differences.</title>
        <authorList>
            <person name="Dluhosova J."/>
            <person name="Istvanek J."/>
            <person name="Nedelnik J."/>
            <person name="Repkova J."/>
        </authorList>
    </citation>
    <scope>NUCLEOTIDE SEQUENCE [LARGE SCALE GENOMIC DNA]</scope>
    <source>
        <strain evidence="2">cv. 10/8</strain>
        <tissue evidence="1">Leaf</tissue>
    </source>
</reference>
<proteinExistence type="predicted"/>
<comment type="caution">
    <text evidence="1">The sequence shown here is derived from an EMBL/GenBank/DDBJ whole genome shotgun (WGS) entry which is preliminary data.</text>
</comment>
<sequence length="94" mass="9765">STAATGGEIAEVVQSPSKKCKVSTIQQGRKLALTPGVTAVVGELGDSDRNIPVADKDVNVVHPSSSQTAPATTFGTAPSLWDPLFNPMAFIEKE</sequence>
<feature type="non-terminal residue" evidence="1">
    <location>
        <position position="1"/>
    </location>
</feature>